<dbReference type="EMBL" id="JBBPBM010000008">
    <property type="protein sequence ID" value="KAK8571555.1"/>
    <property type="molecule type" value="Genomic_DNA"/>
</dbReference>
<organism evidence="2 3">
    <name type="scientific">Hibiscus sabdariffa</name>
    <name type="common">roselle</name>
    <dbReference type="NCBI Taxonomy" id="183260"/>
    <lineage>
        <taxon>Eukaryota</taxon>
        <taxon>Viridiplantae</taxon>
        <taxon>Streptophyta</taxon>
        <taxon>Embryophyta</taxon>
        <taxon>Tracheophyta</taxon>
        <taxon>Spermatophyta</taxon>
        <taxon>Magnoliopsida</taxon>
        <taxon>eudicotyledons</taxon>
        <taxon>Gunneridae</taxon>
        <taxon>Pentapetalae</taxon>
        <taxon>rosids</taxon>
        <taxon>malvids</taxon>
        <taxon>Malvales</taxon>
        <taxon>Malvaceae</taxon>
        <taxon>Malvoideae</taxon>
        <taxon>Hibiscus</taxon>
    </lineage>
</organism>
<protein>
    <submittedName>
        <fullName evidence="2">Uncharacterized protein</fullName>
    </submittedName>
</protein>
<proteinExistence type="predicted"/>
<name>A0ABR2F3G0_9ROSI</name>
<evidence type="ECO:0000313" key="3">
    <source>
        <dbReference type="Proteomes" id="UP001472677"/>
    </source>
</evidence>
<evidence type="ECO:0000256" key="1">
    <source>
        <dbReference type="SAM" id="MobiDB-lite"/>
    </source>
</evidence>
<sequence length="136" mass="15693">MSVPTGREESATGRETKSGRTRENFWRRKRSDSIRKDGIKDSRSDSMHDREGLNLTHETKRREIEGVIDMEKMEILNNCAVGFSCKPYQISDLAGYFRKARLDGFNVLRMADASILLMFDDEGKRKRKEIMESGVL</sequence>
<feature type="region of interest" description="Disordered" evidence="1">
    <location>
        <begin position="1"/>
        <end position="57"/>
    </location>
</feature>
<gene>
    <name evidence="2" type="ORF">V6N12_027640</name>
</gene>
<reference evidence="2 3" key="1">
    <citation type="journal article" date="2024" name="G3 (Bethesda)">
        <title>Genome assembly of Hibiscus sabdariffa L. provides insights into metabolisms of medicinal natural products.</title>
        <authorList>
            <person name="Kim T."/>
        </authorList>
    </citation>
    <scope>NUCLEOTIDE SEQUENCE [LARGE SCALE GENOMIC DNA]</scope>
    <source>
        <strain evidence="2">TK-2024</strain>
        <tissue evidence="2">Old leaves</tissue>
    </source>
</reference>
<dbReference type="Proteomes" id="UP001472677">
    <property type="component" value="Unassembled WGS sequence"/>
</dbReference>
<evidence type="ECO:0000313" key="2">
    <source>
        <dbReference type="EMBL" id="KAK8571555.1"/>
    </source>
</evidence>
<accession>A0ABR2F3G0</accession>
<comment type="caution">
    <text evidence="2">The sequence shown here is derived from an EMBL/GenBank/DDBJ whole genome shotgun (WGS) entry which is preliminary data.</text>
</comment>
<keyword evidence="3" id="KW-1185">Reference proteome</keyword>